<dbReference type="HOGENOM" id="CLU_177072_1_0_11"/>
<dbReference type="eggNOG" id="ENOG5032ZWE">
    <property type="taxonomic scope" value="Bacteria"/>
</dbReference>
<dbReference type="EMBL" id="AM420293">
    <property type="protein sequence ID" value="CAM02451.1"/>
    <property type="molecule type" value="Genomic_DNA"/>
</dbReference>
<sequence>MRRIGHGELLLRHRYEMASIVNDILIAFWFIVGSLLFFSPLTTTAGVWMFLLGSIELAIRPSIRLVRHLHLRKVQKSIEHESDQDF</sequence>
<feature type="transmembrane region" description="Helical" evidence="1">
    <location>
        <begin position="20"/>
        <end position="39"/>
    </location>
</feature>
<accession>A4FEH6</accession>
<protein>
    <recommendedName>
        <fullName evidence="2">YrhK domain-containing protein</fullName>
    </recommendedName>
</protein>
<dbReference type="Proteomes" id="UP000006728">
    <property type="component" value="Chromosome"/>
</dbReference>
<dbReference type="STRING" id="405948.SACE_3175"/>
<reference evidence="3 4" key="1">
    <citation type="journal article" date="2007" name="Nat. Biotechnol.">
        <title>Complete genome sequence of the erythromycin-producing bacterium Saccharopolyspora erythraea NRRL23338.</title>
        <authorList>
            <person name="Oliynyk M."/>
            <person name="Samborskyy M."/>
            <person name="Lester J.B."/>
            <person name="Mironenko T."/>
            <person name="Scott N."/>
            <person name="Dickens S."/>
            <person name="Haydock S.F."/>
            <person name="Leadlay P.F."/>
        </authorList>
    </citation>
    <scope>NUCLEOTIDE SEQUENCE [LARGE SCALE GENOMIC DNA]</scope>
    <source>
        <strain evidence="4">ATCC 11635 / DSM 40517 / JCM 4748 / NBRC 13426 / NCIMB 8594 / NRRL 2338</strain>
    </source>
</reference>
<name>A4FEH6_SACEN</name>
<dbReference type="KEGG" id="sen:SACE_3175"/>
<dbReference type="OrthoDB" id="5519470at2"/>
<evidence type="ECO:0000313" key="3">
    <source>
        <dbReference type="EMBL" id="CAM02451.1"/>
    </source>
</evidence>
<evidence type="ECO:0000256" key="1">
    <source>
        <dbReference type="SAM" id="Phobius"/>
    </source>
</evidence>
<organism evidence="3 4">
    <name type="scientific">Saccharopolyspora erythraea (strain ATCC 11635 / DSM 40517 / JCM 4748 / NBRC 13426 / NCIMB 8594 / NRRL 2338)</name>
    <dbReference type="NCBI Taxonomy" id="405948"/>
    <lineage>
        <taxon>Bacteria</taxon>
        <taxon>Bacillati</taxon>
        <taxon>Actinomycetota</taxon>
        <taxon>Actinomycetes</taxon>
        <taxon>Pseudonocardiales</taxon>
        <taxon>Pseudonocardiaceae</taxon>
        <taxon>Saccharopolyspora</taxon>
    </lineage>
</organism>
<proteinExistence type="predicted"/>
<gene>
    <name evidence="3" type="primary">yrhK</name>
    <name evidence="3" type="ordered locus">SACE_3175</name>
</gene>
<keyword evidence="4" id="KW-1185">Reference proteome</keyword>
<dbReference type="AlphaFoldDB" id="A4FEH6"/>
<keyword evidence="1" id="KW-0812">Transmembrane</keyword>
<evidence type="ECO:0000313" key="4">
    <source>
        <dbReference type="Proteomes" id="UP000006728"/>
    </source>
</evidence>
<evidence type="ECO:0000259" key="2">
    <source>
        <dbReference type="Pfam" id="PF14145"/>
    </source>
</evidence>
<keyword evidence="1" id="KW-1133">Transmembrane helix</keyword>
<dbReference type="InterPro" id="IPR025424">
    <property type="entry name" value="YrhK_domain"/>
</dbReference>
<dbReference type="Pfam" id="PF14145">
    <property type="entry name" value="YrhK"/>
    <property type="match status" value="1"/>
</dbReference>
<feature type="domain" description="YrhK" evidence="2">
    <location>
        <begin position="13"/>
        <end position="69"/>
    </location>
</feature>
<keyword evidence="1" id="KW-0472">Membrane</keyword>